<sequence>MATRESLNKLNLSSLKILAAEHNIEVEKKKKERIISDILTEQVPSSTLTPIIKQAVLVGDVTIPSEQNENLPPFNRVTYTICDQTKFPIIKFADIYDFMVTRPTYSGTTTQNFKGLTRQSNIMMLINEQTIYIRAMCQASMKKQRYQVYICTLKTDSGDFMVQYGYCQCPIGLAQSCSHIEAESCTSKSCTWNVPRKDVQPRPLCYMASKKPKLASSSEEGNAGTSEAGNTTFQSFDPRHTADRTVNLDLTLQQLMELKNDFPNTGMSHLWNIPESTPDVHQEVEMDTWVDPMERKMKEMLYTENNLPPPSIERELVDYIERNTRLQRGSTVWRDLHKGRITSSIFGDVIAAGRSPNSLIRQITEGSSLDRYSNLNGRNFYIKMYNYQ</sequence>
<dbReference type="PANTHER" id="PTHR47526:SF3">
    <property type="entry name" value="PHD-TYPE DOMAIN-CONTAINING PROTEIN"/>
    <property type="match status" value="1"/>
</dbReference>
<dbReference type="EMBL" id="CAJPWZ010003308">
    <property type="protein sequence ID" value="CAG2256518.1"/>
    <property type="molecule type" value="Genomic_DNA"/>
</dbReference>
<gene>
    <name evidence="2" type="ORF">MEDL_67962</name>
</gene>
<keyword evidence="3" id="KW-1185">Reference proteome</keyword>
<dbReference type="Proteomes" id="UP000683360">
    <property type="component" value="Unassembled WGS sequence"/>
</dbReference>
<feature type="compositionally biased region" description="Polar residues" evidence="1">
    <location>
        <begin position="215"/>
        <end position="235"/>
    </location>
</feature>
<dbReference type="PANTHER" id="PTHR47526">
    <property type="entry name" value="ATP-DEPENDENT DNA HELICASE"/>
    <property type="match status" value="1"/>
</dbReference>
<evidence type="ECO:0000313" key="3">
    <source>
        <dbReference type="Proteomes" id="UP000683360"/>
    </source>
</evidence>
<feature type="region of interest" description="Disordered" evidence="1">
    <location>
        <begin position="215"/>
        <end position="240"/>
    </location>
</feature>
<accession>A0A8S3VEY2</accession>
<protein>
    <recommendedName>
        <fullName evidence="4">SWIM-type domain-containing protein</fullName>
    </recommendedName>
</protein>
<evidence type="ECO:0000313" key="2">
    <source>
        <dbReference type="EMBL" id="CAG2256518.1"/>
    </source>
</evidence>
<dbReference type="AlphaFoldDB" id="A0A8S3VEY2"/>
<name>A0A8S3VEY2_MYTED</name>
<dbReference type="OrthoDB" id="6072306at2759"/>
<evidence type="ECO:0000256" key="1">
    <source>
        <dbReference type="SAM" id="MobiDB-lite"/>
    </source>
</evidence>
<evidence type="ECO:0008006" key="4">
    <source>
        <dbReference type="Google" id="ProtNLM"/>
    </source>
</evidence>
<organism evidence="2 3">
    <name type="scientific">Mytilus edulis</name>
    <name type="common">Blue mussel</name>
    <dbReference type="NCBI Taxonomy" id="6550"/>
    <lineage>
        <taxon>Eukaryota</taxon>
        <taxon>Metazoa</taxon>
        <taxon>Spiralia</taxon>
        <taxon>Lophotrochozoa</taxon>
        <taxon>Mollusca</taxon>
        <taxon>Bivalvia</taxon>
        <taxon>Autobranchia</taxon>
        <taxon>Pteriomorphia</taxon>
        <taxon>Mytilida</taxon>
        <taxon>Mytiloidea</taxon>
        <taxon>Mytilidae</taxon>
        <taxon>Mytilinae</taxon>
        <taxon>Mytilus</taxon>
    </lineage>
</organism>
<proteinExistence type="predicted"/>
<reference evidence="2" key="1">
    <citation type="submission" date="2021-03" db="EMBL/GenBank/DDBJ databases">
        <authorList>
            <person name="Bekaert M."/>
        </authorList>
    </citation>
    <scope>NUCLEOTIDE SEQUENCE</scope>
</reference>
<comment type="caution">
    <text evidence="2">The sequence shown here is derived from an EMBL/GenBank/DDBJ whole genome shotgun (WGS) entry which is preliminary data.</text>
</comment>